<evidence type="ECO:0000256" key="1">
    <source>
        <dbReference type="SAM" id="MobiDB-lite"/>
    </source>
</evidence>
<feature type="compositionally biased region" description="Gly residues" evidence="1">
    <location>
        <begin position="192"/>
        <end position="207"/>
    </location>
</feature>
<feature type="compositionally biased region" description="Gly residues" evidence="1">
    <location>
        <begin position="253"/>
        <end position="266"/>
    </location>
</feature>
<keyword evidence="4" id="KW-1185">Reference proteome</keyword>
<protein>
    <recommendedName>
        <fullName evidence="5">DUF3300 domain-containing protein</fullName>
    </recommendedName>
</protein>
<sequence length="266" mass="30058">MKKLIIVSAIAMSGFIANKANAQLSIHVGFNVPVHRVYVPSPPPVVVEEQPVYNDDNAQVNYNDDSDDYYYLPEVEAYYSVPNHCYYYNNGSNWVTCAYLPGAYRNYDWRTAVRYEVHGNRPYMHHDFYRQRWGGYAGDRGNWGHRFERRYDGGYAYQGRDNRFNNRGWDNVRDNNRDRGNWGGRPDNNRGNWGGRPDNGGDRGNWGGNQNHGNWGGQSNGGGQDHGNQNQGGGHDHGYNGGGQDHGNRGGGREFAGNRGGFGVRQ</sequence>
<name>A0A5B8W5I9_9SPHI</name>
<keyword evidence="2" id="KW-0732">Signal</keyword>
<dbReference type="RefSeq" id="WP_147058495.1">
    <property type="nucleotide sequence ID" value="NZ_CP042437.1"/>
</dbReference>
<dbReference type="OrthoDB" id="799522at2"/>
<dbReference type="EMBL" id="CP042437">
    <property type="protein sequence ID" value="QEC79164.1"/>
    <property type="molecule type" value="Genomic_DNA"/>
</dbReference>
<dbReference type="KEGG" id="mgk:FSB76_25615"/>
<evidence type="ECO:0000313" key="3">
    <source>
        <dbReference type="EMBL" id="QEC79164.1"/>
    </source>
</evidence>
<evidence type="ECO:0000313" key="4">
    <source>
        <dbReference type="Proteomes" id="UP000321362"/>
    </source>
</evidence>
<accession>A0A5B8W5I9</accession>
<evidence type="ECO:0000256" key="2">
    <source>
        <dbReference type="SAM" id="SignalP"/>
    </source>
</evidence>
<feature type="region of interest" description="Disordered" evidence="1">
    <location>
        <begin position="162"/>
        <end position="266"/>
    </location>
</feature>
<feature type="compositionally biased region" description="Gly residues" evidence="1">
    <location>
        <begin position="214"/>
        <end position="245"/>
    </location>
</feature>
<organism evidence="3 4">
    <name type="scientific">Mucilaginibacter ginsenosidivorax</name>
    <dbReference type="NCBI Taxonomy" id="862126"/>
    <lineage>
        <taxon>Bacteria</taxon>
        <taxon>Pseudomonadati</taxon>
        <taxon>Bacteroidota</taxon>
        <taxon>Sphingobacteriia</taxon>
        <taxon>Sphingobacteriales</taxon>
        <taxon>Sphingobacteriaceae</taxon>
        <taxon>Mucilaginibacter</taxon>
    </lineage>
</organism>
<feature type="chain" id="PRO_5022684305" description="DUF3300 domain-containing protein" evidence="2">
    <location>
        <begin position="23"/>
        <end position="266"/>
    </location>
</feature>
<dbReference type="Proteomes" id="UP000321362">
    <property type="component" value="Chromosome"/>
</dbReference>
<feature type="compositionally biased region" description="Basic and acidic residues" evidence="1">
    <location>
        <begin position="162"/>
        <end position="180"/>
    </location>
</feature>
<gene>
    <name evidence="3" type="ORF">FSB76_25615</name>
</gene>
<proteinExistence type="predicted"/>
<evidence type="ECO:0008006" key="5">
    <source>
        <dbReference type="Google" id="ProtNLM"/>
    </source>
</evidence>
<feature type="signal peptide" evidence="2">
    <location>
        <begin position="1"/>
        <end position="22"/>
    </location>
</feature>
<reference evidence="3 4" key="1">
    <citation type="journal article" date="2013" name="J. Microbiol.">
        <title>Mucilaginibacter ginsenosidivorax sp. nov., with ginsenoside converting activity isolated from sediment.</title>
        <authorList>
            <person name="Kim J.K."/>
            <person name="Choi T.E."/>
            <person name="Liu Q.M."/>
            <person name="Park H.Y."/>
            <person name="Yi T.H."/>
            <person name="Yoon M.H."/>
            <person name="Kim S.C."/>
            <person name="Im W.T."/>
        </authorList>
    </citation>
    <scope>NUCLEOTIDE SEQUENCE [LARGE SCALE GENOMIC DNA]</scope>
    <source>
        <strain evidence="3 4">KHI28</strain>
    </source>
</reference>
<dbReference type="AlphaFoldDB" id="A0A5B8W5I9"/>